<proteinExistence type="predicted"/>
<dbReference type="Pfam" id="PF00932">
    <property type="entry name" value="LTD"/>
    <property type="match status" value="1"/>
</dbReference>
<dbReference type="PROSITE" id="PS51841">
    <property type="entry name" value="LTD"/>
    <property type="match status" value="1"/>
</dbReference>
<evidence type="ECO:0000259" key="2">
    <source>
        <dbReference type="PROSITE" id="PS51841"/>
    </source>
</evidence>
<dbReference type="InterPro" id="IPR001322">
    <property type="entry name" value="Lamin_tail_dom"/>
</dbReference>
<evidence type="ECO:0000256" key="1">
    <source>
        <dbReference type="SAM" id="SignalP"/>
    </source>
</evidence>
<evidence type="ECO:0000313" key="4">
    <source>
        <dbReference type="Proteomes" id="UP000315440"/>
    </source>
</evidence>
<gene>
    <name evidence="3" type="ORF">Mal64_39400</name>
</gene>
<evidence type="ECO:0000313" key="3">
    <source>
        <dbReference type="EMBL" id="TWT86197.1"/>
    </source>
</evidence>
<dbReference type="SUPFAM" id="SSF74853">
    <property type="entry name" value="Lamin A/C globular tail domain"/>
    <property type="match status" value="1"/>
</dbReference>
<organism evidence="3 4">
    <name type="scientific">Pseudobythopirellula maris</name>
    <dbReference type="NCBI Taxonomy" id="2527991"/>
    <lineage>
        <taxon>Bacteria</taxon>
        <taxon>Pseudomonadati</taxon>
        <taxon>Planctomycetota</taxon>
        <taxon>Planctomycetia</taxon>
        <taxon>Pirellulales</taxon>
        <taxon>Lacipirellulaceae</taxon>
        <taxon>Pseudobythopirellula</taxon>
    </lineage>
</organism>
<dbReference type="Gene3D" id="2.60.40.1260">
    <property type="entry name" value="Lamin Tail domain"/>
    <property type="match status" value="1"/>
</dbReference>
<dbReference type="AlphaFoldDB" id="A0A5C5ZGL0"/>
<sequence length="233" mass="23161" precursor="true">MKTACLAALAAILTSPASGEIIISEIFYNLSGSESGVTEWVEITNTGASTVDLSGWVYGDDQDASYSDPFDAGTELAGGASAVITGQEAATFQSIWGAGVQVINFTVAGANTGVSLANSASATNETPAIFDAANTLVDAVNYEGGTNGWPAGNGESLYLLPSGFTSAANDLGANWGASAAGVDGAFTALIVNPDIGNASAQDVASPGFAAIVPEPAAALLAVLAISGLAFRRS</sequence>
<dbReference type="RefSeq" id="WP_146403532.1">
    <property type="nucleotide sequence ID" value="NZ_SJPQ01000006.1"/>
</dbReference>
<name>A0A5C5ZGL0_9BACT</name>
<dbReference type="InterPro" id="IPR036415">
    <property type="entry name" value="Lamin_tail_dom_sf"/>
</dbReference>
<feature type="domain" description="LTD" evidence="2">
    <location>
        <begin position="9"/>
        <end position="146"/>
    </location>
</feature>
<comment type="caution">
    <text evidence="3">The sequence shown here is derived from an EMBL/GenBank/DDBJ whole genome shotgun (WGS) entry which is preliminary data.</text>
</comment>
<dbReference type="EMBL" id="SJPQ01000006">
    <property type="protein sequence ID" value="TWT86197.1"/>
    <property type="molecule type" value="Genomic_DNA"/>
</dbReference>
<feature type="signal peptide" evidence="1">
    <location>
        <begin position="1"/>
        <end position="19"/>
    </location>
</feature>
<dbReference type="OrthoDB" id="9772095at2"/>
<keyword evidence="1" id="KW-0732">Signal</keyword>
<protein>
    <recommendedName>
        <fullName evidence="2">LTD domain-containing protein</fullName>
    </recommendedName>
</protein>
<accession>A0A5C5ZGL0</accession>
<dbReference type="Proteomes" id="UP000315440">
    <property type="component" value="Unassembled WGS sequence"/>
</dbReference>
<reference evidence="3 4" key="1">
    <citation type="submission" date="2019-02" db="EMBL/GenBank/DDBJ databases">
        <title>Deep-cultivation of Planctomycetes and their phenomic and genomic characterization uncovers novel biology.</title>
        <authorList>
            <person name="Wiegand S."/>
            <person name="Jogler M."/>
            <person name="Boedeker C."/>
            <person name="Pinto D."/>
            <person name="Vollmers J."/>
            <person name="Rivas-Marin E."/>
            <person name="Kohn T."/>
            <person name="Peeters S.H."/>
            <person name="Heuer A."/>
            <person name="Rast P."/>
            <person name="Oberbeckmann S."/>
            <person name="Bunk B."/>
            <person name="Jeske O."/>
            <person name="Meyerdierks A."/>
            <person name="Storesund J.E."/>
            <person name="Kallscheuer N."/>
            <person name="Luecker S."/>
            <person name="Lage O.M."/>
            <person name="Pohl T."/>
            <person name="Merkel B.J."/>
            <person name="Hornburger P."/>
            <person name="Mueller R.-W."/>
            <person name="Bruemmer F."/>
            <person name="Labrenz M."/>
            <person name="Spormann A.M."/>
            <person name="Op Den Camp H."/>
            <person name="Overmann J."/>
            <person name="Amann R."/>
            <person name="Jetten M.S.M."/>
            <person name="Mascher T."/>
            <person name="Medema M.H."/>
            <person name="Devos D.P."/>
            <person name="Kaster A.-K."/>
            <person name="Ovreas L."/>
            <person name="Rohde M."/>
            <person name="Galperin M.Y."/>
            <person name="Jogler C."/>
        </authorList>
    </citation>
    <scope>NUCLEOTIDE SEQUENCE [LARGE SCALE GENOMIC DNA]</scope>
    <source>
        <strain evidence="3 4">Mal64</strain>
    </source>
</reference>
<keyword evidence="4" id="KW-1185">Reference proteome</keyword>
<feature type="chain" id="PRO_5022807356" description="LTD domain-containing protein" evidence="1">
    <location>
        <begin position="20"/>
        <end position="233"/>
    </location>
</feature>